<dbReference type="AlphaFoldDB" id="A0A7X2NF44"/>
<evidence type="ECO:0000313" key="3">
    <source>
        <dbReference type="EMBL" id="MSS19459.1"/>
    </source>
</evidence>
<name>A0A7X2NF44_9FIRM</name>
<dbReference type="SUPFAM" id="SSF51161">
    <property type="entry name" value="Trimeric LpxA-like enzymes"/>
    <property type="match status" value="1"/>
</dbReference>
<evidence type="ECO:0000313" key="4">
    <source>
        <dbReference type="Proteomes" id="UP000461754"/>
    </source>
</evidence>
<dbReference type="InterPro" id="IPR001451">
    <property type="entry name" value="Hexapep"/>
</dbReference>
<protein>
    <submittedName>
        <fullName evidence="3">DUF559 domain-containing protein</fullName>
    </submittedName>
</protein>
<dbReference type="InterPro" id="IPR007569">
    <property type="entry name" value="DUF559"/>
</dbReference>
<dbReference type="Gene3D" id="2.160.10.10">
    <property type="entry name" value="Hexapeptide repeat proteins"/>
    <property type="match status" value="1"/>
</dbReference>
<dbReference type="InterPro" id="IPR047324">
    <property type="entry name" value="LbH_gamma_CA-like"/>
</dbReference>
<dbReference type="InterPro" id="IPR011004">
    <property type="entry name" value="Trimer_LpxA-like_sf"/>
</dbReference>
<evidence type="ECO:0000256" key="1">
    <source>
        <dbReference type="SAM" id="MobiDB-lite"/>
    </source>
</evidence>
<feature type="compositionally biased region" description="Basic and acidic residues" evidence="1">
    <location>
        <begin position="375"/>
        <end position="384"/>
    </location>
</feature>
<dbReference type="Pfam" id="PF04480">
    <property type="entry name" value="DUF559"/>
    <property type="match status" value="1"/>
</dbReference>
<feature type="domain" description="DUF559" evidence="2">
    <location>
        <begin position="42"/>
        <end position="137"/>
    </location>
</feature>
<evidence type="ECO:0000259" key="2">
    <source>
        <dbReference type="Pfam" id="PF04480"/>
    </source>
</evidence>
<dbReference type="PANTHER" id="PTHR13061">
    <property type="entry name" value="DYNACTIN SUBUNIT P25"/>
    <property type="match status" value="1"/>
</dbReference>
<accession>A0A7X2NF44</accession>
<keyword evidence="4" id="KW-1185">Reference proteome</keyword>
<sequence length="566" mass="60399">MKSCYHGSNSFKPVHTPGITLEGVDMSDDFKQPTVEDFERISAPQEKRLWADFLKDKAAAHFQRSIMAGMDHFLFYCPDAQFVVELEKFHHFSDSAGTGSGRKGDALRNMGLKLMSFTYREVDADFDGVCFKINKAIERAKNQKSLVDIPHRRRLPLDDDETVHANSGYKVTVSGDYKLEGREDFAKRKADEGTYTGNADLLKNVADDVSGGTYGGNAAVMGGFSTDVPTYGGNAGITDSLGGTSDVPTYGGNSGITDSLGKSAEVTTYGGNAHILKNDDTEAPDGYTYNQYNKRPVEDIPLKGNWQRVKAAKAAEKDDSGEPEAEAFSGASARPDAPAKETAPAPEAAPAPDPAPDGGTITHTPAAAAALKAAVEPDTRRPEMKTTSNDTPAKKPDKHIFIAKNATVVGDVRVGEDSSIWYAAVVRGDQAPITIGERTNVQDGSVVHVDIKTPTIIGDGVTIGHNCTIHGCDIGDNVLIGMGATVMNRANIPDNCIVGAGALVTQGKTFPEGSLILGSPAKAVRQLTDEEIQGIRDNAAEYVQLMDLEPGRDFEAIPGGFVKTLD</sequence>
<dbReference type="Proteomes" id="UP000461754">
    <property type="component" value="Unassembled WGS sequence"/>
</dbReference>
<reference evidence="3 4" key="1">
    <citation type="submission" date="2019-08" db="EMBL/GenBank/DDBJ databases">
        <title>In-depth cultivation of the pig gut microbiome towards novel bacterial diversity and tailored functional studies.</title>
        <authorList>
            <person name="Wylensek D."/>
            <person name="Hitch T.C.A."/>
            <person name="Clavel T."/>
        </authorList>
    </citation>
    <scope>NUCLEOTIDE SEQUENCE [LARGE SCALE GENOMIC DNA]</scope>
    <source>
        <strain evidence="3 4">RF-744-FAT-4</strain>
    </source>
</reference>
<dbReference type="PANTHER" id="PTHR13061:SF29">
    <property type="entry name" value="GAMMA CARBONIC ANHYDRASE-LIKE 1, MITOCHONDRIAL-RELATED"/>
    <property type="match status" value="1"/>
</dbReference>
<dbReference type="Pfam" id="PF14602">
    <property type="entry name" value="Hexapep_2"/>
    <property type="match status" value="1"/>
</dbReference>
<organism evidence="3 4">
    <name type="scientific">Pseudoramibacter porci</name>
    <dbReference type="NCBI Taxonomy" id="2606631"/>
    <lineage>
        <taxon>Bacteria</taxon>
        <taxon>Bacillati</taxon>
        <taxon>Bacillota</taxon>
        <taxon>Clostridia</taxon>
        <taxon>Eubacteriales</taxon>
        <taxon>Eubacteriaceae</taxon>
        <taxon>Pseudoramibacter</taxon>
    </lineage>
</organism>
<proteinExistence type="predicted"/>
<dbReference type="EMBL" id="VUMO01000003">
    <property type="protein sequence ID" value="MSS19459.1"/>
    <property type="molecule type" value="Genomic_DNA"/>
</dbReference>
<gene>
    <name evidence="3" type="ORF">FYJ52_03400</name>
</gene>
<dbReference type="InterPro" id="IPR050484">
    <property type="entry name" value="Transf_Hexapept/Carb_Anhydrase"/>
</dbReference>
<dbReference type="CDD" id="cd04645">
    <property type="entry name" value="LbH_gamma_CA_like"/>
    <property type="match status" value="1"/>
</dbReference>
<comment type="caution">
    <text evidence="3">The sequence shown here is derived from an EMBL/GenBank/DDBJ whole genome shotgun (WGS) entry which is preliminary data.</text>
</comment>
<feature type="region of interest" description="Disordered" evidence="1">
    <location>
        <begin position="311"/>
        <end position="396"/>
    </location>
</feature>